<feature type="region of interest" description="Disordered" evidence="1">
    <location>
        <begin position="478"/>
        <end position="508"/>
    </location>
</feature>
<feature type="compositionally biased region" description="Polar residues" evidence="1">
    <location>
        <begin position="785"/>
        <end position="795"/>
    </location>
</feature>
<reference evidence="3" key="1">
    <citation type="submission" date="2025-08" db="UniProtKB">
        <authorList>
            <consortium name="RefSeq"/>
        </authorList>
    </citation>
    <scope>IDENTIFICATION</scope>
</reference>
<feature type="compositionally biased region" description="Basic and acidic residues" evidence="1">
    <location>
        <begin position="623"/>
        <end position="649"/>
    </location>
</feature>
<feature type="compositionally biased region" description="Polar residues" evidence="1">
    <location>
        <begin position="200"/>
        <end position="214"/>
    </location>
</feature>
<feature type="region of interest" description="Disordered" evidence="1">
    <location>
        <begin position="991"/>
        <end position="1032"/>
    </location>
</feature>
<feature type="compositionally biased region" description="Polar residues" evidence="1">
    <location>
        <begin position="875"/>
        <end position="899"/>
    </location>
</feature>
<feature type="compositionally biased region" description="Basic and acidic residues" evidence="1">
    <location>
        <begin position="226"/>
        <end position="246"/>
    </location>
</feature>
<feature type="compositionally biased region" description="Basic and acidic residues" evidence="1">
    <location>
        <begin position="710"/>
        <end position="721"/>
    </location>
</feature>
<feature type="compositionally biased region" description="Low complexity" evidence="1">
    <location>
        <begin position="338"/>
        <end position="360"/>
    </location>
</feature>
<gene>
    <name evidence="3" type="primary">Pih1D1</name>
</gene>
<feature type="compositionally biased region" description="Polar residues" evidence="1">
    <location>
        <begin position="722"/>
        <end position="737"/>
    </location>
</feature>
<feature type="compositionally biased region" description="Polar residues" evidence="1">
    <location>
        <begin position="361"/>
        <end position="370"/>
    </location>
</feature>
<feature type="region of interest" description="Disordered" evidence="1">
    <location>
        <begin position="623"/>
        <end position="936"/>
    </location>
</feature>
<protein>
    <submittedName>
        <fullName evidence="3">Uncharacterized protein</fullName>
    </submittedName>
</protein>
<evidence type="ECO:0000313" key="2">
    <source>
        <dbReference type="Proteomes" id="UP001652628"/>
    </source>
</evidence>
<dbReference type="GeneID" id="108014289"/>
<dbReference type="Proteomes" id="UP001652628">
    <property type="component" value="Chromosome 2L"/>
</dbReference>
<evidence type="ECO:0000256" key="1">
    <source>
        <dbReference type="SAM" id="MobiDB-lite"/>
    </source>
</evidence>
<feature type="compositionally biased region" description="Polar residues" evidence="1">
    <location>
        <begin position="807"/>
        <end position="819"/>
    </location>
</feature>
<feature type="compositionally biased region" description="Polar residues" evidence="1">
    <location>
        <begin position="314"/>
        <end position="336"/>
    </location>
</feature>
<sequence length="1232" mass="142723">MSRRSNFIEGNDNFREQNLRFVRNEFEDNINQFFGGANPGGSGQQQKPPPRDSIIVQPTAGNNELDNRRGFLRELGASRVLANALAQRTLSVPNFNLRQFQRQRFRLSVELGDSRQDVVDKEVLRAIGEAVENQDEVESRPRTPPPPRNINWHNVSRDDSPVRGDRSRPRNRQRDGNFQNRRDNSRGFVDQRLPVREPINRNSGPVNVPINRNQDISRKNPGGNPEDIRKNPYRIIDNRNASRPEFNRNNIIDEFSQEPARPPNNRNFGPVNAPINRNRDVNRNNPVQNPEELNRNIIPQEFNRNNRNDEFSRNNRNPSQQDFARNNRNVNSVEFTRNNRNLNPQELNRNNRNENIQTNRQDFNPPNRNANPRDLNQPKRNVNPQEINHPKRIVNPQEFIRSHGNANPQEFNRNNRNVNDDEFYRNNRNVNNDRFNQHTPQGPNGNNRYATQQFNRNTNVDQTNFNTQNENIQVFNRNTNSSGQLQNTRGNPSNFKNPRINNNRGYGNQNFVTNQQTNLDRTSIINQRGNIDENFQLPRDQFHSPDNRPQQQQELYVDQDIPDLDANVGRNPGPQTGRNYQRIVNDNQITLCRTDWIEANERNLYENNLLEDQEFIDERNGATINDDHFRPGQPDHFRRPDVREREDRGFIQNLGNQPSPREHGYDEGNSYGRNRNERNFDGNRRQLDRELDRRNPNDDFNQRNNSSRAVDIRHFPPREDNTFQGSNNPHFPPNQYQPAIHRGSDSVDRYRDNPQTGGPSLNRPKQGRPNVPNADRIAPRIGSGPHQNRTTSSLDRNMKRIIIPGGPQQQRSISRSNINPGVPSQPRSNSTASQDRNATRNVNSGGPNQGRPNQARDGKPGMPSQDKKIRGPNQKKLNQPASVARNTNPGATGPGQQSIKPKPSGLATTNNAAMVNPRAGQKRKAETAEVGAPNRAKKPVPIFPKVDTNRSFIIGGMRLPYINSNRKKLPQPEEESYAVTFFEQTPIYNTNMYATDNGENNRENDEDEVEEDVSDTESLESNRSGLQSKIKKRDAKKLRAQLRRDWTKVYRTNNYKDWHAWWRDYKWCGSAINKKLEKFGDRNLRHRFKVPGKVITKEGINQTFKSGHMGLEKNTFSHYRNMRSIYLLMNESFLESLSVTQIEDLQDLIRGIPNHLWLYKIRAMVYLWERYHGALKSAAPKNILNAKEIQLIAKTWRNPAFHWLAKQAFDELKAISEIAWPDFNKIYPGLKE</sequence>
<proteinExistence type="predicted"/>
<feature type="region of interest" description="Disordered" evidence="1">
    <location>
        <begin position="130"/>
        <end position="394"/>
    </location>
</feature>
<dbReference type="AlphaFoldDB" id="A0AB39ZI00"/>
<feature type="compositionally biased region" description="Basic and acidic residues" evidence="1">
    <location>
        <begin position="155"/>
        <end position="185"/>
    </location>
</feature>
<feature type="compositionally biased region" description="Acidic residues" evidence="1">
    <location>
        <begin position="1004"/>
        <end position="1018"/>
    </location>
</feature>
<dbReference type="RefSeq" id="XP_016935840.3">
    <property type="nucleotide sequence ID" value="XM_017080351.4"/>
</dbReference>
<feature type="compositionally biased region" description="Basic and acidic residues" evidence="1">
    <location>
        <begin position="304"/>
        <end position="313"/>
    </location>
</feature>
<organism evidence="2 3">
    <name type="scientific">Drosophila suzukii</name>
    <name type="common">Spotted-wing drosophila fruit fly</name>
    <dbReference type="NCBI Taxonomy" id="28584"/>
    <lineage>
        <taxon>Eukaryota</taxon>
        <taxon>Metazoa</taxon>
        <taxon>Ecdysozoa</taxon>
        <taxon>Arthropoda</taxon>
        <taxon>Hexapoda</taxon>
        <taxon>Insecta</taxon>
        <taxon>Pterygota</taxon>
        <taxon>Neoptera</taxon>
        <taxon>Endopterygota</taxon>
        <taxon>Diptera</taxon>
        <taxon>Brachycera</taxon>
        <taxon>Muscomorpha</taxon>
        <taxon>Ephydroidea</taxon>
        <taxon>Drosophilidae</taxon>
        <taxon>Drosophila</taxon>
        <taxon>Sophophora</taxon>
    </lineage>
</organism>
<accession>A0AB39ZI00</accession>
<name>A0AB39ZI00_DROSZ</name>
<feature type="compositionally biased region" description="Basic and acidic residues" evidence="1">
    <location>
        <begin position="674"/>
        <end position="701"/>
    </location>
</feature>
<keyword evidence="2" id="KW-1185">Reference proteome</keyword>
<feature type="compositionally biased region" description="Basic and acidic residues" evidence="1">
    <location>
        <begin position="742"/>
        <end position="752"/>
    </location>
</feature>
<feature type="compositionally biased region" description="Basic and acidic residues" evidence="1">
    <location>
        <begin position="854"/>
        <end position="869"/>
    </location>
</feature>
<feature type="region of interest" description="Disordered" evidence="1">
    <location>
        <begin position="34"/>
        <end position="53"/>
    </location>
</feature>
<evidence type="ECO:0000313" key="3">
    <source>
        <dbReference type="RefSeq" id="XP_016935840.3"/>
    </source>
</evidence>
<feature type="compositionally biased region" description="Polar residues" evidence="1">
    <location>
        <begin position="825"/>
        <end position="852"/>
    </location>
</feature>